<dbReference type="Proteomes" id="UP000196052">
    <property type="component" value="Unassembled WGS sequence"/>
</dbReference>
<sequence>MLENVQLKTKKGLSK</sequence>
<protein>
    <submittedName>
        <fullName evidence="1">Uncharacterized protein</fullName>
    </submittedName>
</protein>
<proteinExistence type="predicted"/>
<organism evidence="1 2">
    <name type="scientific">Bacillus wiedmannii</name>
    <dbReference type="NCBI Taxonomy" id="1890302"/>
    <lineage>
        <taxon>Bacteria</taxon>
        <taxon>Bacillati</taxon>
        <taxon>Bacillota</taxon>
        <taxon>Bacilli</taxon>
        <taxon>Bacillales</taxon>
        <taxon>Bacillaceae</taxon>
        <taxon>Bacillus</taxon>
        <taxon>Bacillus cereus group</taxon>
    </lineage>
</organism>
<dbReference type="EMBL" id="FMBE01000015">
    <property type="protein sequence ID" value="SCC56418.1"/>
    <property type="molecule type" value="Genomic_DNA"/>
</dbReference>
<reference evidence="2" key="1">
    <citation type="submission" date="2016-08" db="EMBL/GenBank/DDBJ databases">
        <authorList>
            <person name="Loux V."/>
            <person name="Rue O."/>
        </authorList>
    </citation>
    <scope>NUCLEOTIDE SEQUENCE [LARGE SCALE GENOMIC DNA]</scope>
    <source>
        <strain evidence="2">INRA Bc05-F1</strain>
    </source>
</reference>
<evidence type="ECO:0000313" key="1">
    <source>
        <dbReference type="EMBL" id="SCC56418.1"/>
    </source>
</evidence>
<gene>
    <name evidence="1" type="ORF">BC05F1_04507</name>
</gene>
<evidence type="ECO:0000313" key="2">
    <source>
        <dbReference type="Proteomes" id="UP000196052"/>
    </source>
</evidence>
<accession>A0A1C4FK89</accession>
<name>A0A1C4FK89_9BACI</name>